<comment type="catalytic activity">
    <reaction evidence="3">
        <text>glutaryl-CoA + malonyl-[ACP] + H(+) = 3-oxo-6-carboxyhexanoyl-[ACP] + CO2 + CoA</text>
        <dbReference type="Rhea" id="RHEA:67904"/>
        <dbReference type="Rhea" id="RHEA-COMP:9623"/>
        <dbReference type="Rhea" id="RHEA-COMP:17387"/>
        <dbReference type="ChEBI" id="CHEBI:15378"/>
        <dbReference type="ChEBI" id="CHEBI:16526"/>
        <dbReference type="ChEBI" id="CHEBI:57287"/>
        <dbReference type="ChEBI" id="CHEBI:57378"/>
        <dbReference type="ChEBI" id="CHEBI:78449"/>
        <dbReference type="ChEBI" id="CHEBI:176519"/>
    </reaction>
</comment>
<dbReference type="KEGG" id="rhi:NGR_c25100"/>
<proteinExistence type="inferred from homology"/>
<comment type="function">
    <text evidence="3">Involved in the formation of the biotin precursor pimeloyl-ACP. Catalyzes the condensation of glutaryl-CoA, an intermediate in lysine degradation, with malonyl-ACP to produce 3-oxopimeloyl-ACP.</text>
</comment>
<dbReference type="eggNOG" id="COG0332">
    <property type="taxonomic scope" value="Bacteria"/>
</dbReference>
<dbReference type="PATRIC" id="fig|394.7.peg.5331"/>
<dbReference type="Pfam" id="PF08541">
    <property type="entry name" value="ACP_syn_III_C"/>
    <property type="match status" value="1"/>
</dbReference>
<gene>
    <name evidence="6" type="primary">fabH1</name>
    <name evidence="3" type="synonym">bioZ</name>
    <name evidence="6" type="ordered locus">NGR_c25100</name>
</gene>
<dbReference type="GO" id="GO:0006633">
    <property type="term" value="P:fatty acid biosynthetic process"/>
    <property type="evidence" value="ECO:0007669"/>
    <property type="project" value="InterPro"/>
</dbReference>
<keyword evidence="7" id="KW-1185">Reference proteome</keyword>
<feature type="domain" description="Beta-ketoacyl-[acyl-carrier-protein] synthase III C-terminal" evidence="4">
    <location>
        <begin position="240"/>
        <end position="327"/>
    </location>
</feature>
<organism evidence="6 7">
    <name type="scientific">Sinorhizobium fredii (strain NBRC 101917 / NGR234)</name>
    <dbReference type="NCBI Taxonomy" id="394"/>
    <lineage>
        <taxon>Bacteria</taxon>
        <taxon>Pseudomonadati</taxon>
        <taxon>Pseudomonadota</taxon>
        <taxon>Alphaproteobacteria</taxon>
        <taxon>Hyphomicrobiales</taxon>
        <taxon>Rhizobiaceae</taxon>
        <taxon>Sinorhizobium/Ensifer group</taxon>
        <taxon>Sinorhizobium</taxon>
    </lineage>
</organism>
<evidence type="ECO:0000259" key="4">
    <source>
        <dbReference type="Pfam" id="PF08541"/>
    </source>
</evidence>
<feature type="domain" description="Beta-ketoacyl-[acyl-carrier-protein] synthase III N-terminal" evidence="5">
    <location>
        <begin position="110"/>
        <end position="188"/>
    </location>
</feature>
<keyword evidence="2 3" id="KW-0012">Acyltransferase</keyword>
<evidence type="ECO:0000256" key="2">
    <source>
        <dbReference type="ARBA" id="ARBA00023315"/>
    </source>
</evidence>
<name>C3MGY1_SINFN</name>
<dbReference type="InterPro" id="IPR013747">
    <property type="entry name" value="ACP_syn_III_C"/>
</dbReference>
<dbReference type="GO" id="GO:0004315">
    <property type="term" value="F:3-oxoacyl-[acyl-carrier-protein] synthase activity"/>
    <property type="evidence" value="ECO:0007669"/>
    <property type="project" value="InterPro"/>
</dbReference>
<reference evidence="6 7" key="1">
    <citation type="journal article" date="2009" name="Appl. Environ. Microbiol.">
        <title>Rhizobium sp. strain NGR234 possesses a remarkable number of secretion systems.</title>
        <authorList>
            <person name="Schmeisser C."/>
            <person name="Liesegang H."/>
            <person name="Krysciak D."/>
            <person name="Bakkou N."/>
            <person name="Le Quere A."/>
            <person name="Wollherr A."/>
            <person name="Heinemeyer I."/>
            <person name="Morgenstern B."/>
            <person name="Pommerening-Roeser A."/>
            <person name="Flores M."/>
            <person name="Palacios R."/>
            <person name="Brenner S."/>
            <person name="Gottschalk G."/>
            <person name="Schmitz R.A."/>
            <person name="Broughton W.J."/>
            <person name="Perret X."/>
            <person name="Strittmatter A.W."/>
            <person name="Streit W.R."/>
        </authorList>
    </citation>
    <scope>NUCLEOTIDE SEQUENCE [LARGE SCALE GENOMIC DNA]</scope>
    <source>
        <strain evidence="7">NBRC 101917 / NGR234</strain>
    </source>
</reference>
<dbReference type="PANTHER" id="PTHR34069:SF2">
    <property type="entry name" value="BETA-KETOACYL-[ACYL-CARRIER-PROTEIN] SYNTHASE III"/>
    <property type="match status" value="1"/>
</dbReference>
<dbReference type="RefSeq" id="WP_012709024.1">
    <property type="nucleotide sequence ID" value="NC_012587.1"/>
</dbReference>
<feature type="active site" evidence="3">
    <location>
        <position position="286"/>
    </location>
</feature>
<dbReference type="Proteomes" id="UP000001054">
    <property type="component" value="Chromosome"/>
</dbReference>
<dbReference type="CDD" id="cd00830">
    <property type="entry name" value="KAS_III"/>
    <property type="match status" value="1"/>
</dbReference>
<dbReference type="InterPro" id="IPR013751">
    <property type="entry name" value="ACP_syn_III_N"/>
</dbReference>
<keyword evidence="1 3" id="KW-0808">Transferase</keyword>
<dbReference type="GO" id="GO:0009102">
    <property type="term" value="P:biotin biosynthetic process"/>
    <property type="evidence" value="ECO:0007669"/>
    <property type="project" value="UniProtKB-UniRule"/>
</dbReference>
<comment type="catalytic activity">
    <reaction evidence="3">
        <text>malonyl-[ACP] + an acyl-CoA + H(+) = a 3-oxoacyl-[ACP] + CO2 + CoA</text>
        <dbReference type="Rhea" id="RHEA:44448"/>
        <dbReference type="Rhea" id="RHEA-COMP:9623"/>
        <dbReference type="Rhea" id="RHEA-COMP:9916"/>
        <dbReference type="ChEBI" id="CHEBI:15378"/>
        <dbReference type="ChEBI" id="CHEBI:16526"/>
        <dbReference type="ChEBI" id="CHEBI:57287"/>
        <dbReference type="ChEBI" id="CHEBI:58342"/>
        <dbReference type="ChEBI" id="CHEBI:78449"/>
        <dbReference type="ChEBI" id="CHEBI:78776"/>
    </reaction>
</comment>
<dbReference type="NCBIfam" id="NF004623">
    <property type="entry name" value="PRK05963.1"/>
    <property type="match status" value="1"/>
</dbReference>
<evidence type="ECO:0000313" key="7">
    <source>
        <dbReference type="Proteomes" id="UP000001054"/>
    </source>
</evidence>
<dbReference type="InterPro" id="IPR016039">
    <property type="entry name" value="Thiolase-like"/>
</dbReference>
<evidence type="ECO:0000259" key="5">
    <source>
        <dbReference type="Pfam" id="PF08545"/>
    </source>
</evidence>
<dbReference type="Gene3D" id="3.40.47.10">
    <property type="match status" value="1"/>
</dbReference>
<protein>
    <recommendedName>
        <fullName evidence="3">3-oxopimeloyl-[acyl-carrier-protein] synthase</fullName>
        <shortName evidence="3">3-oxopimeloyl-[ACP] synthase</shortName>
        <ecNumber evidence="3">2.3.1.-</ecNumber>
    </recommendedName>
</protein>
<dbReference type="UniPathway" id="UPA00078"/>
<accession>C3MGY1</accession>
<dbReference type="GO" id="GO:0044550">
    <property type="term" value="P:secondary metabolite biosynthetic process"/>
    <property type="evidence" value="ECO:0007669"/>
    <property type="project" value="TreeGrafter"/>
</dbReference>
<comment type="similarity">
    <text evidence="3">Belongs to the thiolase-like superfamily. BioZ family.</text>
</comment>
<feature type="region of interest" description="ACP-binding" evidence="3">
    <location>
        <begin position="257"/>
        <end position="261"/>
    </location>
</feature>
<dbReference type="OrthoDB" id="9815506at2"/>
<dbReference type="EC" id="2.3.1.-" evidence="3"/>
<feature type="active site" evidence="3">
    <location>
        <position position="256"/>
    </location>
</feature>
<evidence type="ECO:0000256" key="1">
    <source>
        <dbReference type="ARBA" id="ARBA00022679"/>
    </source>
</evidence>
<keyword evidence="3" id="KW-0093">Biotin biosynthesis</keyword>
<dbReference type="HOGENOM" id="CLU_039592_3_1_5"/>
<sequence>MSTIRSSRLAGFGHSVPARRVDNAEIETQLGLEPGWIERRTGIRARRWVEAGDTLSRLAAKAGEAALNEAGISRGDIALTLLATSTPDHLLPPSAPLLAHRLGLANSGAIDLAGACSGFLYALTLADGFVRAQGKPVLVVAANILSRRINPAERASAVLFADAAGAVVVAPSNDSDRGLVGVDLASDGSGYDLITIPAGGSSRPFAPGMAAEDVLMTMRDGREVFVRAVEMMSTCATRALAAAGLGPTEVSRFVPHQANVRIFDAVCGNLDIDPSKTVRTIEEYGNSSAATIPLSLSLAHRAKPFAAGEKLLLTAAGAGLSGGAVVVGL</sequence>
<dbReference type="SUPFAM" id="SSF53901">
    <property type="entry name" value="Thiolase-like"/>
    <property type="match status" value="1"/>
</dbReference>
<feature type="active site" evidence="3">
    <location>
        <position position="116"/>
    </location>
</feature>
<dbReference type="InterPro" id="IPR046403">
    <property type="entry name" value="BioZ"/>
</dbReference>
<dbReference type="AlphaFoldDB" id="C3MGY1"/>
<dbReference type="EMBL" id="CP001389">
    <property type="protein sequence ID" value="ACP26267.1"/>
    <property type="molecule type" value="Genomic_DNA"/>
</dbReference>
<evidence type="ECO:0000313" key="6">
    <source>
        <dbReference type="EMBL" id="ACP26267.1"/>
    </source>
</evidence>
<dbReference type="Pfam" id="PF08545">
    <property type="entry name" value="ACP_syn_III"/>
    <property type="match status" value="1"/>
</dbReference>
<dbReference type="STRING" id="394.NGR_c25100"/>
<dbReference type="NCBIfam" id="NF006829">
    <property type="entry name" value="PRK09352.1"/>
    <property type="match status" value="1"/>
</dbReference>
<dbReference type="HAMAP" id="MF_02249">
    <property type="entry name" value="BioZ"/>
    <property type="match status" value="1"/>
</dbReference>
<comment type="pathway">
    <text evidence="3">Cofactor biosynthesis; biotin biosynthesis.</text>
</comment>
<evidence type="ECO:0000256" key="3">
    <source>
        <dbReference type="HAMAP-Rule" id="MF_02249"/>
    </source>
</evidence>
<dbReference type="PANTHER" id="PTHR34069">
    <property type="entry name" value="3-OXOACYL-[ACYL-CARRIER-PROTEIN] SYNTHASE 3"/>
    <property type="match status" value="1"/>
</dbReference>